<organism evidence="1 2">
    <name type="scientific">Sphagnum jensenii</name>
    <dbReference type="NCBI Taxonomy" id="128206"/>
    <lineage>
        <taxon>Eukaryota</taxon>
        <taxon>Viridiplantae</taxon>
        <taxon>Streptophyta</taxon>
        <taxon>Embryophyta</taxon>
        <taxon>Bryophyta</taxon>
        <taxon>Sphagnophytina</taxon>
        <taxon>Sphagnopsida</taxon>
        <taxon>Sphagnales</taxon>
        <taxon>Sphagnaceae</taxon>
        <taxon>Sphagnum</taxon>
    </lineage>
</organism>
<evidence type="ECO:0000313" key="2">
    <source>
        <dbReference type="Proteomes" id="UP001497444"/>
    </source>
</evidence>
<dbReference type="EMBL" id="OZ020101">
    <property type="protein sequence ID" value="CAK9275349.1"/>
    <property type="molecule type" value="Genomic_DNA"/>
</dbReference>
<gene>
    <name evidence="1" type="ORF">CSSPJE1EN1_LOCUS20827</name>
</gene>
<proteinExistence type="predicted"/>
<evidence type="ECO:0008006" key="3">
    <source>
        <dbReference type="Google" id="ProtNLM"/>
    </source>
</evidence>
<reference evidence="1" key="1">
    <citation type="submission" date="2024-02" db="EMBL/GenBank/DDBJ databases">
        <authorList>
            <consortium name="ELIXIR-Norway"/>
            <consortium name="Elixir Norway"/>
        </authorList>
    </citation>
    <scope>NUCLEOTIDE SEQUENCE</scope>
</reference>
<name>A0ABP0X8F8_9BRYO</name>
<feature type="non-terminal residue" evidence="1">
    <location>
        <position position="165"/>
    </location>
</feature>
<accession>A0ABP0X8F8</accession>
<sequence>MDKIANSNDDIISVTSSDSETREGSIPISTLGTFSSTGRRVKKHKHTSWVRQYFKDAPGSNRVMCIASRSCSATYSVNSATSNLCLHLKQKHNITRESLDGAIPDDPMQTTFAKDGSYLVVHNMLDSDTTANIMTKVVEWVIDTKQSFSSVEAPSFKAMTKALNR</sequence>
<dbReference type="Proteomes" id="UP001497444">
    <property type="component" value="Chromosome 6"/>
</dbReference>
<evidence type="ECO:0000313" key="1">
    <source>
        <dbReference type="EMBL" id="CAK9275349.1"/>
    </source>
</evidence>
<keyword evidence="2" id="KW-1185">Reference proteome</keyword>
<protein>
    <recommendedName>
        <fullName evidence="3">BED-type domain-containing protein</fullName>
    </recommendedName>
</protein>